<dbReference type="OrthoDB" id="115973at2759"/>
<evidence type="ECO:0000313" key="2">
    <source>
        <dbReference type="Proteomes" id="UP000198211"/>
    </source>
</evidence>
<gene>
    <name evidence="1" type="ORF">PHMEG_00020614</name>
</gene>
<organism evidence="1 2">
    <name type="scientific">Phytophthora megakarya</name>
    <dbReference type="NCBI Taxonomy" id="4795"/>
    <lineage>
        <taxon>Eukaryota</taxon>
        <taxon>Sar</taxon>
        <taxon>Stramenopiles</taxon>
        <taxon>Oomycota</taxon>
        <taxon>Peronosporomycetes</taxon>
        <taxon>Peronosporales</taxon>
        <taxon>Peronosporaceae</taxon>
        <taxon>Phytophthora</taxon>
    </lineage>
</organism>
<dbReference type="Proteomes" id="UP000198211">
    <property type="component" value="Unassembled WGS sequence"/>
</dbReference>
<evidence type="ECO:0000313" key="1">
    <source>
        <dbReference type="EMBL" id="OWZ07047.1"/>
    </source>
</evidence>
<reference evidence="2" key="1">
    <citation type="submission" date="2017-03" db="EMBL/GenBank/DDBJ databases">
        <title>Phytopthora megakarya and P. palmivora, two closely related causual agents of cacao black pod achieved similar genome size and gene model numbers by different mechanisms.</title>
        <authorList>
            <person name="Ali S."/>
            <person name="Shao J."/>
            <person name="Larry D.J."/>
            <person name="Kronmiller B."/>
            <person name="Shen D."/>
            <person name="Strem M.D."/>
            <person name="Melnick R.L."/>
            <person name="Guiltinan M.J."/>
            <person name="Tyler B.M."/>
            <person name="Meinhardt L.W."/>
            <person name="Bailey B.A."/>
        </authorList>
    </citation>
    <scope>NUCLEOTIDE SEQUENCE [LARGE SCALE GENOMIC DNA]</scope>
    <source>
        <strain evidence="2">zdho120</strain>
    </source>
</reference>
<proteinExistence type="predicted"/>
<sequence length="93" mass="10224">MDVIDGFALLRKGSRCAPTRKRFSHLDSVMLGSLRSSALGPPMQIPRGPASRAPRAGLLRLRALAPAHLRWPFYFTTPPLFETVHAASFIIPS</sequence>
<dbReference type="AlphaFoldDB" id="A0A225VQH9"/>
<keyword evidence="2" id="KW-1185">Reference proteome</keyword>
<protein>
    <submittedName>
        <fullName evidence="1">Multidrug/Oligosaccharidyl-lipid/Polysaccharide (MOP) Flippase transporter</fullName>
    </submittedName>
</protein>
<dbReference type="EMBL" id="NBNE01003699">
    <property type="protein sequence ID" value="OWZ07047.1"/>
    <property type="molecule type" value="Genomic_DNA"/>
</dbReference>
<accession>A0A225VQH9</accession>
<name>A0A225VQH9_9STRA</name>
<comment type="caution">
    <text evidence="1">The sequence shown here is derived from an EMBL/GenBank/DDBJ whole genome shotgun (WGS) entry which is preliminary data.</text>
</comment>